<keyword evidence="3" id="KW-1185">Reference proteome</keyword>
<dbReference type="SUPFAM" id="SSF56300">
    <property type="entry name" value="Metallo-dependent phosphatases"/>
    <property type="match status" value="1"/>
</dbReference>
<dbReference type="InterPro" id="IPR029052">
    <property type="entry name" value="Metallo-depent_PP-like"/>
</dbReference>
<accession>A0A4Q7M2W6</accession>
<dbReference type="EMBL" id="SGWX01000001">
    <property type="protein sequence ID" value="RZS62246.1"/>
    <property type="molecule type" value="Genomic_DNA"/>
</dbReference>
<dbReference type="AlphaFoldDB" id="A0A4Q7M2W6"/>
<evidence type="ECO:0000313" key="3">
    <source>
        <dbReference type="Proteomes" id="UP000293852"/>
    </source>
</evidence>
<protein>
    <submittedName>
        <fullName evidence="2">Calcineurin-like phosphoesterase family protein</fullName>
    </submittedName>
</protein>
<evidence type="ECO:0000313" key="2">
    <source>
        <dbReference type="EMBL" id="RZS62246.1"/>
    </source>
</evidence>
<dbReference type="Pfam" id="PF00149">
    <property type="entry name" value="Metallophos"/>
    <property type="match status" value="1"/>
</dbReference>
<dbReference type="InterPro" id="IPR004843">
    <property type="entry name" value="Calcineurin-like_PHP"/>
</dbReference>
<dbReference type="CDD" id="cd00838">
    <property type="entry name" value="MPP_superfamily"/>
    <property type="match status" value="1"/>
</dbReference>
<comment type="caution">
    <text evidence="2">The sequence shown here is derived from an EMBL/GenBank/DDBJ whole genome shotgun (WGS) entry which is preliminary data.</text>
</comment>
<dbReference type="GO" id="GO:0016787">
    <property type="term" value="F:hydrolase activity"/>
    <property type="evidence" value="ECO:0007669"/>
    <property type="project" value="InterPro"/>
</dbReference>
<dbReference type="Gene3D" id="3.60.21.10">
    <property type="match status" value="1"/>
</dbReference>
<feature type="domain" description="Calcineurin-like phosphoesterase" evidence="1">
    <location>
        <begin position="11"/>
        <end position="228"/>
    </location>
</feature>
<organism evidence="2 3">
    <name type="scientific">Xylanimonas ulmi</name>
    <dbReference type="NCBI Taxonomy" id="228973"/>
    <lineage>
        <taxon>Bacteria</taxon>
        <taxon>Bacillati</taxon>
        <taxon>Actinomycetota</taxon>
        <taxon>Actinomycetes</taxon>
        <taxon>Micrococcales</taxon>
        <taxon>Promicromonosporaceae</taxon>
        <taxon>Xylanimonas</taxon>
    </lineage>
</organism>
<evidence type="ECO:0000259" key="1">
    <source>
        <dbReference type="Pfam" id="PF00149"/>
    </source>
</evidence>
<reference evidence="2 3" key="1">
    <citation type="submission" date="2019-02" db="EMBL/GenBank/DDBJ databases">
        <title>Sequencing the genomes of 1000 actinobacteria strains.</title>
        <authorList>
            <person name="Klenk H.-P."/>
        </authorList>
    </citation>
    <scope>NUCLEOTIDE SEQUENCE [LARGE SCALE GENOMIC DNA]</scope>
    <source>
        <strain evidence="2 3">DSM 16932</strain>
    </source>
</reference>
<sequence>MNEDPMNHRDTVVVAGDWHGNTLWAMRAVAATAKAGCDVLLHLGDFGIWPGPSGASYLRKVERACAQHGVTILVTPGNHENWDRIDRTEATDRHDGWGAVKWLTDHIAVLPRGHRLTLAGTGGVERTLVSLGGAPSIDLRDRTLGKTWWLQEAITPVDVESVIAGGTADIMLTHDTPEPATRRVQQIIRANPGGWPADVREYCAEGRRRLTRAFNAVRPRVLLHGHYHLRDTDTVIGDTDGDPFTCRIESLGMDGTPHRAFDGHPTDHQEGDAVLLDVATAAVTDLLL</sequence>
<proteinExistence type="predicted"/>
<dbReference type="Proteomes" id="UP000293852">
    <property type="component" value="Unassembled WGS sequence"/>
</dbReference>
<name>A0A4Q7M2W6_9MICO</name>
<gene>
    <name evidence="2" type="ORF">EV386_2571</name>
</gene>